<gene>
    <name evidence="1" type="ORF">CLV98_103458</name>
</gene>
<keyword evidence="2" id="KW-1185">Reference proteome</keyword>
<proteinExistence type="predicted"/>
<evidence type="ECO:0000313" key="2">
    <source>
        <dbReference type="Proteomes" id="UP000245880"/>
    </source>
</evidence>
<dbReference type="Proteomes" id="UP000245880">
    <property type="component" value="Unassembled WGS sequence"/>
</dbReference>
<name>A0A316AMT9_9BACT</name>
<protein>
    <submittedName>
        <fullName evidence="1">Uncharacterized protein</fullName>
    </submittedName>
</protein>
<comment type="caution">
    <text evidence="1">The sequence shown here is derived from an EMBL/GenBank/DDBJ whole genome shotgun (WGS) entry which is preliminary data.</text>
</comment>
<dbReference type="EMBL" id="QGDT01000003">
    <property type="protein sequence ID" value="PWJ59085.1"/>
    <property type="molecule type" value="Genomic_DNA"/>
</dbReference>
<sequence length="34" mass="3927">MCIKIDIFNVLFIELLTAHADGRPDGRRSYGQEF</sequence>
<organism evidence="1 2">
    <name type="scientific">Dyadobacter jejuensis</name>
    <dbReference type="NCBI Taxonomy" id="1082580"/>
    <lineage>
        <taxon>Bacteria</taxon>
        <taxon>Pseudomonadati</taxon>
        <taxon>Bacteroidota</taxon>
        <taxon>Cytophagia</taxon>
        <taxon>Cytophagales</taxon>
        <taxon>Spirosomataceae</taxon>
        <taxon>Dyadobacter</taxon>
    </lineage>
</organism>
<dbReference type="AlphaFoldDB" id="A0A316AMT9"/>
<reference evidence="1 2" key="1">
    <citation type="submission" date="2018-03" db="EMBL/GenBank/DDBJ databases">
        <title>Genomic Encyclopedia of Archaeal and Bacterial Type Strains, Phase II (KMG-II): from individual species to whole genera.</title>
        <authorList>
            <person name="Goeker M."/>
        </authorList>
    </citation>
    <scope>NUCLEOTIDE SEQUENCE [LARGE SCALE GENOMIC DNA]</scope>
    <source>
        <strain evidence="1 2">DSM 100346</strain>
    </source>
</reference>
<accession>A0A316AMT9</accession>
<evidence type="ECO:0000313" key="1">
    <source>
        <dbReference type="EMBL" id="PWJ59085.1"/>
    </source>
</evidence>